<dbReference type="InterPro" id="IPR050545">
    <property type="entry name" value="Mycobact_MmpL"/>
</dbReference>
<dbReference type="InParanoid" id="A0A4R5D607"/>
<dbReference type="InterPro" id="IPR004869">
    <property type="entry name" value="MMPL_dom"/>
</dbReference>
<gene>
    <name evidence="9" type="ORF">E1269_15985</name>
</gene>
<feature type="domain" description="SSD" evidence="8">
    <location>
        <begin position="193"/>
        <end position="324"/>
    </location>
</feature>
<sequence length="720" mass="73133">MLQRLAAFVVRRARAVLAVAVVLLVGAGVVGSGAFGQLQSEGFNDPAAESVAAADLIEQAGGLADLVLLADAVSGGVDGTAASAAGSDLTERIAADPAVRDARSYWTTGAPSLRTEDGGQALVLVTLDDPDADAAPLVEEYAGDQGELSVTAGGRAVVQEDVVEHVAADLLVAEAIAVPLILVLLLFAFGGVVAALLPLAIGAVAILGTFAELAVLASMTDVSVFAINLTTALGLGLAIDYALLVVGRFREELARDGDVGAAVVRTMGTAGRTIVFSGLAVAAALAALLVFPMYFLRSFAYAGIGVVVISVVAVLTVLPALLTVLGRRVDAGRVPWARAARSAAAPAWGRLAAGVMRRPLLAVVPVVGVLLALAAPVLGATFGMPDDRVLPTSADSRQVGDALRDDFPAGEVNALDVVTTGPVDDAELAAYAGRLSDLPDVERVDARVGTFADGAQVAPGGATEGAPGGGAAAADHELLTVVTAADPASDTARDLVGTVRAVPSPAGAEALVGGSSAELVDTMDSVAAGLPLAGGMIAVTTFVILFLFTGSVVQPVRALLSNVLVLGATFGVLVMIFQDGAFSSILGFTPVPLNTAMILLLFCIVFGLSMDYEVFVMSRIRERVEAGASIHDATVAGLARTGRIVSTAAALLAVSFFAFVTGQVSFLQMFGLGCGLAILLDATVVRGLLVPASMRLLGRHAWYAPRALRRLHARVSLSEA</sequence>
<keyword evidence="5 7" id="KW-1133">Transmembrane helix</keyword>
<dbReference type="Gene3D" id="1.20.1640.10">
    <property type="entry name" value="Multidrug efflux transporter AcrB transmembrane domain"/>
    <property type="match status" value="2"/>
</dbReference>
<feature type="transmembrane region" description="Helical" evidence="7">
    <location>
        <begin position="559"/>
        <end position="577"/>
    </location>
</feature>
<dbReference type="PANTHER" id="PTHR33406:SF11">
    <property type="entry name" value="MEMBRANE PROTEIN SCO6666-RELATED"/>
    <property type="match status" value="1"/>
</dbReference>
<name>A0A4R5D607_9ACTN</name>
<evidence type="ECO:0000256" key="4">
    <source>
        <dbReference type="ARBA" id="ARBA00022692"/>
    </source>
</evidence>
<dbReference type="PANTHER" id="PTHR33406">
    <property type="entry name" value="MEMBRANE PROTEIN MJ1562-RELATED"/>
    <property type="match status" value="1"/>
</dbReference>
<keyword evidence="3" id="KW-1003">Cell membrane</keyword>
<dbReference type="PROSITE" id="PS50156">
    <property type="entry name" value="SSD"/>
    <property type="match status" value="1"/>
</dbReference>
<feature type="transmembrane region" description="Helical" evidence="7">
    <location>
        <begin position="196"/>
        <end position="219"/>
    </location>
</feature>
<evidence type="ECO:0000256" key="1">
    <source>
        <dbReference type="ARBA" id="ARBA00004651"/>
    </source>
</evidence>
<dbReference type="SUPFAM" id="SSF82866">
    <property type="entry name" value="Multidrug efflux transporter AcrB transmembrane domain"/>
    <property type="match status" value="2"/>
</dbReference>
<reference evidence="9 10" key="1">
    <citation type="submission" date="2019-03" db="EMBL/GenBank/DDBJ databases">
        <title>Draft genome sequences of novel Actinobacteria.</title>
        <authorList>
            <person name="Sahin N."/>
            <person name="Ay H."/>
            <person name="Saygin H."/>
        </authorList>
    </citation>
    <scope>NUCLEOTIDE SEQUENCE [LARGE SCALE GENOMIC DNA]</scope>
    <source>
        <strain evidence="9 10">5K138</strain>
    </source>
</reference>
<dbReference type="Pfam" id="PF03176">
    <property type="entry name" value="MMPL"/>
    <property type="match status" value="2"/>
</dbReference>
<feature type="transmembrane region" description="Helical" evidence="7">
    <location>
        <begin position="641"/>
        <end position="660"/>
    </location>
</feature>
<dbReference type="AlphaFoldDB" id="A0A4R5D607"/>
<protein>
    <submittedName>
        <fullName evidence="9">MMPL family transporter</fullName>
    </submittedName>
</protein>
<evidence type="ECO:0000313" key="9">
    <source>
        <dbReference type="EMBL" id="TDE08922.1"/>
    </source>
</evidence>
<feature type="transmembrane region" description="Helical" evidence="7">
    <location>
        <begin position="360"/>
        <end position="382"/>
    </location>
</feature>
<feature type="transmembrane region" description="Helical" evidence="7">
    <location>
        <begin position="274"/>
        <end position="295"/>
    </location>
</feature>
<keyword evidence="4 7" id="KW-0812">Transmembrane</keyword>
<keyword evidence="10" id="KW-1185">Reference proteome</keyword>
<evidence type="ECO:0000256" key="2">
    <source>
        <dbReference type="ARBA" id="ARBA00010157"/>
    </source>
</evidence>
<accession>A0A4R5D607</accession>
<feature type="transmembrane region" description="Helical" evidence="7">
    <location>
        <begin position="666"/>
        <end position="689"/>
    </location>
</feature>
<dbReference type="Proteomes" id="UP000294739">
    <property type="component" value="Unassembled WGS sequence"/>
</dbReference>
<evidence type="ECO:0000256" key="3">
    <source>
        <dbReference type="ARBA" id="ARBA00022475"/>
    </source>
</evidence>
<comment type="similarity">
    <text evidence="2">Belongs to the resistance-nodulation-cell division (RND) (TC 2.A.6) family. MmpL subfamily.</text>
</comment>
<dbReference type="OrthoDB" id="7051771at2"/>
<evidence type="ECO:0000313" key="10">
    <source>
        <dbReference type="Proteomes" id="UP000294739"/>
    </source>
</evidence>
<comment type="subcellular location">
    <subcellularLocation>
        <location evidence="1">Cell membrane</location>
        <topology evidence="1">Multi-pass membrane protein</topology>
    </subcellularLocation>
</comment>
<feature type="transmembrane region" description="Helical" evidence="7">
    <location>
        <begin position="225"/>
        <end position="246"/>
    </location>
</feature>
<dbReference type="InterPro" id="IPR000731">
    <property type="entry name" value="SSD"/>
</dbReference>
<keyword evidence="6 7" id="KW-0472">Membrane</keyword>
<evidence type="ECO:0000259" key="8">
    <source>
        <dbReference type="PROSITE" id="PS50156"/>
    </source>
</evidence>
<organism evidence="9 10">
    <name type="scientific">Jiangella asiatica</name>
    <dbReference type="NCBI Taxonomy" id="2530372"/>
    <lineage>
        <taxon>Bacteria</taxon>
        <taxon>Bacillati</taxon>
        <taxon>Actinomycetota</taxon>
        <taxon>Actinomycetes</taxon>
        <taxon>Jiangellales</taxon>
        <taxon>Jiangellaceae</taxon>
        <taxon>Jiangella</taxon>
    </lineage>
</organism>
<evidence type="ECO:0000256" key="7">
    <source>
        <dbReference type="SAM" id="Phobius"/>
    </source>
</evidence>
<feature type="transmembrane region" description="Helical" evidence="7">
    <location>
        <begin position="170"/>
        <end position="189"/>
    </location>
</feature>
<comment type="caution">
    <text evidence="9">The sequence shown here is derived from an EMBL/GenBank/DDBJ whole genome shotgun (WGS) entry which is preliminary data.</text>
</comment>
<proteinExistence type="inferred from homology"/>
<evidence type="ECO:0000256" key="5">
    <source>
        <dbReference type="ARBA" id="ARBA00022989"/>
    </source>
</evidence>
<feature type="transmembrane region" description="Helical" evidence="7">
    <location>
        <begin position="526"/>
        <end position="547"/>
    </location>
</feature>
<evidence type="ECO:0000256" key="6">
    <source>
        <dbReference type="ARBA" id="ARBA00023136"/>
    </source>
</evidence>
<dbReference type="GO" id="GO:0005886">
    <property type="term" value="C:plasma membrane"/>
    <property type="evidence" value="ECO:0007669"/>
    <property type="project" value="UniProtKB-SubCell"/>
</dbReference>
<feature type="transmembrane region" description="Helical" evidence="7">
    <location>
        <begin position="597"/>
        <end position="620"/>
    </location>
</feature>
<feature type="transmembrane region" description="Helical" evidence="7">
    <location>
        <begin position="301"/>
        <end position="325"/>
    </location>
</feature>
<dbReference type="EMBL" id="SMKZ01000021">
    <property type="protein sequence ID" value="TDE08922.1"/>
    <property type="molecule type" value="Genomic_DNA"/>
</dbReference>
<dbReference type="RefSeq" id="WP_131896221.1">
    <property type="nucleotide sequence ID" value="NZ_SMKZ01000021.1"/>
</dbReference>